<sequence>MKFGTRLRTGLLVLASVGLLASCSAIKLGYNNSVTIAYTYLSSKVDFSAEQSSQIKTSLAEIVQWHRRNELPTLARELETARVALAANGNAVVPVSSEQVQALNQAIRDSLRRTADHAAPLIAKNMLTLTPAQIQEIQKALDKSNKEYQAERIQLSPTKQAQASAERMTERFERWLGNLNPAQKTLIATWSRNDINQAGEYFQKRVERQQQFMRLAQQASNQQIDAGSLSQEIAGLLNAWQTSASSAERNDNEKRQKVTIDLVVNVLNAATVDQRNKAAERAAGWAEDFQILARND</sequence>
<dbReference type="Pfam" id="PF19795">
    <property type="entry name" value="DUF6279"/>
    <property type="match status" value="1"/>
</dbReference>
<dbReference type="KEGG" id="lto:RGQ30_17500"/>
<protein>
    <recommendedName>
        <fullName evidence="3">Lipoprotein</fullName>
    </recommendedName>
</protein>
<dbReference type="Proteomes" id="UP001329151">
    <property type="component" value="Chromosome"/>
</dbReference>
<dbReference type="PROSITE" id="PS51257">
    <property type="entry name" value="PROKAR_LIPOPROTEIN"/>
    <property type="match status" value="1"/>
</dbReference>
<organism evidence="1 2">
    <name type="scientific">Limnobacter thiooxidans</name>
    <dbReference type="NCBI Taxonomy" id="131080"/>
    <lineage>
        <taxon>Bacteria</taxon>
        <taxon>Pseudomonadati</taxon>
        <taxon>Pseudomonadota</taxon>
        <taxon>Betaproteobacteria</taxon>
        <taxon>Burkholderiales</taxon>
        <taxon>Burkholderiaceae</taxon>
        <taxon>Limnobacter</taxon>
    </lineage>
</organism>
<reference evidence="1 2" key="1">
    <citation type="submission" date="2023-10" db="EMBL/GenBank/DDBJ databases">
        <title>Complete Genome Sequence of Limnobacter thiooxidans CS-K2T, Isolated from freshwater lake sediments in Bavaria, Germany.</title>
        <authorList>
            <person name="Naruki M."/>
            <person name="Watanabe A."/>
            <person name="Warashina T."/>
            <person name="Morita T."/>
            <person name="Arakawa K."/>
        </authorList>
    </citation>
    <scope>NUCLEOTIDE SEQUENCE [LARGE SCALE GENOMIC DNA]</scope>
    <source>
        <strain evidence="1 2">CS-K2</strain>
    </source>
</reference>
<proteinExistence type="predicted"/>
<dbReference type="EMBL" id="AP028947">
    <property type="protein sequence ID" value="BET26249.1"/>
    <property type="molecule type" value="Genomic_DNA"/>
</dbReference>
<accession>A0AA86M8M7</accession>
<keyword evidence="2" id="KW-1185">Reference proteome</keyword>
<evidence type="ECO:0008006" key="3">
    <source>
        <dbReference type="Google" id="ProtNLM"/>
    </source>
</evidence>
<evidence type="ECO:0000313" key="1">
    <source>
        <dbReference type="EMBL" id="BET26249.1"/>
    </source>
</evidence>
<dbReference type="AlphaFoldDB" id="A0AA86M8M7"/>
<evidence type="ECO:0000313" key="2">
    <source>
        <dbReference type="Proteomes" id="UP001329151"/>
    </source>
</evidence>
<dbReference type="RefSeq" id="WP_130556263.1">
    <property type="nucleotide sequence ID" value="NZ_AP028947.1"/>
</dbReference>
<gene>
    <name evidence="1" type="ORF">RGQ30_17500</name>
</gene>
<name>A0AA86M8M7_9BURK</name>